<accession>A0A0K2U5P3</accession>
<dbReference type="AlphaFoldDB" id="A0A0K2U5P3"/>
<organism evidence="1">
    <name type="scientific">Lepeophtheirus salmonis</name>
    <name type="common">Salmon louse</name>
    <name type="synonym">Caligus salmonis</name>
    <dbReference type="NCBI Taxonomy" id="72036"/>
    <lineage>
        <taxon>Eukaryota</taxon>
        <taxon>Metazoa</taxon>
        <taxon>Ecdysozoa</taxon>
        <taxon>Arthropoda</taxon>
        <taxon>Crustacea</taxon>
        <taxon>Multicrustacea</taxon>
        <taxon>Hexanauplia</taxon>
        <taxon>Copepoda</taxon>
        <taxon>Siphonostomatoida</taxon>
        <taxon>Caligidae</taxon>
        <taxon>Lepeophtheirus</taxon>
    </lineage>
</organism>
<dbReference type="EMBL" id="HACA01016187">
    <property type="protein sequence ID" value="CDW33548.1"/>
    <property type="molecule type" value="Transcribed_RNA"/>
</dbReference>
<reference evidence="1" key="1">
    <citation type="submission" date="2014-05" db="EMBL/GenBank/DDBJ databases">
        <authorList>
            <person name="Chronopoulou M."/>
        </authorList>
    </citation>
    <scope>NUCLEOTIDE SEQUENCE</scope>
    <source>
        <tissue evidence="1">Whole organism</tissue>
    </source>
</reference>
<protein>
    <submittedName>
        <fullName evidence="1">Uncharacterized protein</fullName>
    </submittedName>
</protein>
<name>A0A0K2U5P3_LEPSM</name>
<evidence type="ECO:0000313" key="1">
    <source>
        <dbReference type="EMBL" id="CDW33548.1"/>
    </source>
</evidence>
<sequence length="44" mass="5184">MTYHSKYIVILPNSKQLCISLSKIFLKNRLCNGSHQLWIFFGIQ</sequence>
<proteinExistence type="predicted"/>